<sequence>MWTKSLVAEILGEPSLSQYAGSSLAQFEWKNRVIVIFSDLTNEKAARQEKLLLEKHRDLARHDVVVLRVRDGCAVPLYGAGGDLDARQIREDLDVNEVREFTVVVVGKDGSVRLHANEPKRPAELFALFRGGAAPSSQDAGARPRQVNATSLK</sequence>
<evidence type="ECO:0000259" key="3">
    <source>
        <dbReference type="Pfam" id="PF13778"/>
    </source>
</evidence>
<accession>A0A6N7LG42</accession>
<evidence type="ECO:0000256" key="1">
    <source>
        <dbReference type="ARBA" id="ARBA00022729"/>
    </source>
</evidence>
<evidence type="ECO:0000313" key="5">
    <source>
        <dbReference type="Proteomes" id="UP000439983"/>
    </source>
</evidence>
<keyword evidence="5" id="KW-1185">Reference proteome</keyword>
<evidence type="ECO:0000256" key="2">
    <source>
        <dbReference type="SAM" id="MobiDB-lite"/>
    </source>
</evidence>
<evidence type="ECO:0000313" key="4">
    <source>
        <dbReference type="EMBL" id="MQX16260.1"/>
    </source>
</evidence>
<comment type="caution">
    <text evidence="4">The sequence shown here is derived from an EMBL/GenBank/DDBJ whole genome shotgun (WGS) entry which is preliminary data.</text>
</comment>
<name>A0A6N7LG42_SINTE</name>
<proteinExistence type="predicted"/>
<dbReference type="Pfam" id="PF13778">
    <property type="entry name" value="DUF4174"/>
    <property type="match status" value="1"/>
</dbReference>
<reference evidence="4 5" key="1">
    <citation type="journal article" date="2013" name="Genome Biol.">
        <title>Comparative genomics of the core and accessory genomes of 48 Sinorhizobium strains comprising five genospecies.</title>
        <authorList>
            <person name="Sugawara M."/>
            <person name="Epstein B."/>
            <person name="Badgley B.D."/>
            <person name="Unno T."/>
            <person name="Xu L."/>
            <person name="Reese J."/>
            <person name="Gyaneshwar P."/>
            <person name="Denny R."/>
            <person name="Mudge J."/>
            <person name="Bharti A.K."/>
            <person name="Farmer A.D."/>
            <person name="May G.D."/>
            <person name="Woodward J.E."/>
            <person name="Medigue C."/>
            <person name="Vallenet D."/>
            <person name="Lajus A."/>
            <person name="Rouy Z."/>
            <person name="Martinez-Vaz B."/>
            <person name="Tiffin P."/>
            <person name="Young N.D."/>
            <person name="Sadowsky M.J."/>
        </authorList>
    </citation>
    <scope>NUCLEOTIDE SEQUENCE [LARGE SCALE GENOMIC DNA]</scope>
    <source>
        <strain evidence="4 5">USDA4894</strain>
    </source>
</reference>
<dbReference type="EMBL" id="WITC01000059">
    <property type="protein sequence ID" value="MQX16260.1"/>
    <property type="molecule type" value="Genomic_DNA"/>
</dbReference>
<keyword evidence="1" id="KW-0732">Signal</keyword>
<dbReference type="OrthoDB" id="7362103at2"/>
<organism evidence="4 5">
    <name type="scientific">Sinorhizobium terangae</name>
    <dbReference type="NCBI Taxonomy" id="110322"/>
    <lineage>
        <taxon>Bacteria</taxon>
        <taxon>Pseudomonadati</taxon>
        <taxon>Pseudomonadota</taxon>
        <taxon>Alphaproteobacteria</taxon>
        <taxon>Hyphomicrobiales</taxon>
        <taxon>Rhizobiaceae</taxon>
        <taxon>Sinorhizobium/Ensifer group</taxon>
        <taxon>Sinorhizobium</taxon>
    </lineage>
</organism>
<dbReference type="InterPro" id="IPR025232">
    <property type="entry name" value="DUF4174"/>
</dbReference>
<gene>
    <name evidence="4" type="ORF">GHK62_16220</name>
</gene>
<dbReference type="AlphaFoldDB" id="A0A6N7LG42"/>
<feature type="domain" description="DUF4174" evidence="3">
    <location>
        <begin position="24"/>
        <end position="128"/>
    </location>
</feature>
<dbReference type="Proteomes" id="UP000439983">
    <property type="component" value="Unassembled WGS sequence"/>
</dbReference>
<feature type="region of interest" description="Disordered" evidence="2">
    <location>
        <begin position="133"/>
        <end position="153"/>
    </location>
</feature>
<dbReference type="RefSeq" id="WP_153440195.1">
    <property type="nucleotide sequence ID" value="NZ_CP121659.1"/>
</dbReference>
<protein>
    <submittedName>
        <fullName evidence="4">DUF4174 domain-containing protein</fullName>
    </submittedName>
</protein>